<dbReference type="OrthoDB" id="3628603at2"/>
<dbReference type="PANTHER" id="PTHR33154">
    <property type="entry name" value="TRANSCRIPTIONAL REGULATOR, ARSR FAMILY"/>
    <property type="match status" value="1"/>
</dbReference>
<reference evidence="5" key="1">
    <citation type="journal article" date="2014" name="Int. J. Syst. Evol. Microbiol.">
        <title>Complete genome sequence of Corynebacterium casei LMG S-19264T (=DSM 44701T), isolated from a smear-ripened cheese.</title>
        <authorList>
            <consortium name="US DOE Joint Genome Institute (JGI-PGF)"/>
            <person name="Walter F."/>
            <person name="Albersmeier A."/>
            <person name="Kalinowski J."/>
            <person name="Ruckert C."/>
        </authorList>
    </citation>
    <scope>NUCLEOTIDE SEQUENCE</scope>
    <source>
        <strain evidence="5">CGMCC 1.14988</strain>
    </source>
</reference>
<dbReference type="RefSeq" id="WP_130651112.1">
    <property type="nucleotide sequence ID" value="NZ_BMHA01000009.1"/>
</dbReference>
<accession>A0A8J3A960</accession>
<dbReference type="AlphaFoldDB" id="A0A8J3A960"/>
<reference evidence="5" key="2">
    <citation type="submission" date="2020-09" db="EMBL/GenBank/DDBJ databases">
        <authorList>
            <person name="Sun Q."/>
            <person name="Zhou Y."/>
        </authorList>
    </citation>
    <scope>NUCLEOTIDE SEQUENCE</scope>
    <source>
        <strain evidence="5">CGMCC 1.14988</strain>
    </source>
</reference>
<gene>
    <name evidence="5" type="ORF">GCM10011354_25290</name>
</gene>
<dbReference type="PANTHER" id="PTHR33154:SF33">
    <property type="entry name" value="TRANSCRIPTIONAL REPRESSOR SDPR"/>
    <property type="match status" value="1"/>
</dbReference>
<evidence type="ECO:0000256" key="3">
    <source>
        <dbReference type="ARBA" id="ARBA00023163"/>
    </source>
</evidence>
<dbReference type="InterPro" id="IPR036388">
    <property type="entry name" value="WH-like_DNA-bd_sf"/>
</dbReference>
<dbReference type="InterPro" id="IPR011991">
    <property type="entry name" value="ArsR-like_HTH"/>
</dbReference>
<evidence type="ECO:0000256" key="1">
    <source>
        <dbReference type="ARBA" id="ARBA00023015"/>
    </source>
</evidence>
<dbReference type="InterPro" id="IPR001845">
    <property type="entry name" value="HTH_ArsR_DNA-bd_dom"/>
</dbReference>
<dbReference type="PROSITE" id="PS50987">
    <property type="entry name" value="HTH_ARSR_2"/>
    <property type="match status" value="1"/>
</dbReference>
<sequence length="375" mass="41048">MRLVDLRAGGRVPTPAVEVRASSGAELLRCAGVLITDDPDAFDVGPERIAAVRARTPDDLLDELRALSGDRGDKALLLLAEAGAVVPAPGTVQQIREALHDDPMLPWRLLAANLVFSDHYHDGPNPVELVQRVLDGDEDALEALRAMDAAGQCPAELEVLLRTSPADYRDRLVAAIDRFESEVFRDLQDEAMGAIERDVLHRRRQLDDEVPPAEVVLEATNGYELPEDDRTLRRVVLLPSFWFRPWLILGRLDEVEVLSTPVADQFVALPSEAPPPSLVKLAKALGDEGRLRLLRRMSGGPIMLADAMEELEVAKATAHHHLALLRQAGLVSLREEGRRTQYGLRGDPADTAAEALARYLRAPGWRDGDTAVDGG</sequence>
<dbReference type="PRINTS" id="PR00778">
    <property type="entry name" value="HTHARSR"/>
</dbReference>
<keyword evidence="1" id="KW-0805">Transcription regulation</keyword>
<dbReference type="CDD" id="cd00090">
    <property type="entry name" value="HTH_ARSR"/>
    <property type="match status" value="1"/>
</dbReference>
<dbReference type="SUPFAM" id="SSF46785">
    <property type="entry name" value="Winged helix' DNA-binding domain"/>
    <property type="match status" value="1"/>
</dbReference>
<proteinExistence type="predicted"/>
<protein>
    <recommendedName>
        <fullName evidence="4">HTH arsR-type domain-containing protein</fullName>
    </recommendedName>
</protein>
<dbReference type="Proteomes" id="UP000650511">
    <property type="component" value="Unassembled WGS sequence"/>
</dbReference>
<dbReference type="InterPro" id="IPR036390">
    <property type="entry name" value="WH_DNA-bd_sf"/>
</dbReference>
<evidence type="ECO:0000259" key="4">
    <source>
        <dbReference type="PROSITE" id="PS50987"/>
    </source>
</evidence>
<evidence type="ECO:0000313" key="5">
    <source>
        <dbReference type="EMBL" id="GGI07678.1"/>
    </source>
</evidence>
<dbReference type="GO" id="GO:0003677">
    <property type="term" value="F:DNA binding"/>
    <property type="evidence" value="ECO:0007669"/>
    <property type="project" value="UniProtKB-KW"/>
</dbReference>
<dbReference type="Gene3D" id="1.10.10.10">
    <property type="entry name" value="Winged helix-like DNA-binding domain superfamily/Winged helix DNA-binding domain"/>
    <property type="match status" value="1"/>
</dbReference>
<feature type="domain" description="HTH arsR-type" evidence="4">
    <location>
        <begin position="270"/>
        <end position="364"/>
    </location>
</feature>
<name>A0A8J3A960_9ACTN</name>
<comment type="caution">
    <text evidence="5">The sequence shown here is derived from an EMBL/GenBank/DDBJ whole genome shotgun (WGS) entry which is preliminary data.</text>
</comment>
<organism evidence="5 6">
    <name type="scientific">Egicoccus halophilus</name>
    <dbReference type="NCBI Taxonomy" id="1670830"/>
    <lineage>
        <taxon>Bacteria</taxon>
        <taxon>Bacillati</taxon>
        <taxon>Actinomycetota</taxon>
        <taxon>Nitriliruptoria</taxon>
        <taxon>Egicoccales</taxon>
        <taxon>Egicoccaceae</taxon>
        <taxon>Egicoccus</taxon>
    </lineage>
</organism>
<dbReference type="Pfam" id="PF12840">
    <property type="entry name" value="HTH_20"/>
    <property type="match status" value="1"/>
</dbReference>
<keyword evidence="3" id="KW-0804">Transcription</keyword>
<evidence type="ECO:0000256" key="2">
    <source>
        <dbReference type="ARBA" id="ARBA00023125"/>
    </source>
</evidence>
<evidence type="ECO:0000313" key="6">
    <source>
        <dbReference type="Proteomes" id="UP000650511"/>
    </source>
</evidence>
<dbReference type="EMBL" id="BMHA01000009">
    <property type="protein sequence ID" value="GGI07678.1"/>
    <property type="molecule type" value="Genomic_DNA"/>
</dbReference>
<dbReference type="SMART" id="SM00418">
    <property type="entry name" value="HTH_ARSR"/>
    <property type="match status" value="1"/>
</dbReference>
<dbReference type="GO" id="GO:0003700">
    <property type="term" value="F:DNA-binding transcription factor activity"/>
    <property type="evidence" value="ECO:0007669"/>
    <property type="project" value="InterPro"/>
</dbReference>
<keyword evidence="2" id="KW-0238">DNA-binding</keyword>
<keyword evidence="6" id="KW-1185">Reference proteome</keyword>
<dbReference type="InterPro" id="IPR051081">
    <property type="entry name" value="HTH_MetalResp_TranReg"/>
</dbReference>